<dbReference type="GO" id="GO:0005524">
    <property type="term" value="F:ATP binding"/>
    <property type="evidence" value="ECO:0007669"/>
    <property type="project" value="InterPro"/>
</dbReference>
<dbReference type="Pfam" id="PF04851">
    <property type="entry name" value="ResIII"/>
    <property type="match status" value="1"/>
</dbReference>
<dbReference type="SUPFAM" id="SSF52540">
    <property type="entry name" value="P-loop containing nucleoside triphosphate hydrolases"/>
    <property type="match status" value="2"/>
</dbReference>
<dbReference type="PROSITE" id="PS51194">
    <property type="entry name" value="HELICASE_CTER"/>
    <property type="match status" value="1"/>
</dbReference>
<organism evidence="4 5">
    <name type="scientific">Parvularcula maris</name>
    <dbReference type="NCBI Taxonomy" id="2965077"/>
    <lineage>
        <taxon>Bacteria</taxon>
        <taxon>Pseudomonadati</taxon>
        <taxon>Pseudomonadota</taxon>
        <taxon>Alphaproteobacteria</taxon>
        <taxon>Parvularculales</taxon>
        <taxon>Parvularculaceae</taxon>
        <taxon>Parvularcula</taxon>
    </lineage>
</organism>
<feature type="domain" description="Helicase ATP-binding" evidence="2">
    <location>
        <begin position="174"/>
        <end position="360"/>
    </location>
</feature>
<evidence type="ECO:0000313" key="4">
    <source>
        <dbReference type="EMBL" id="MCQ8184868.1"/>
    </source>
</evidence>
<dbReference type="GO" id="GO:0016787">
    <property type="term" value="F:hydrolase activity"/>
    <property type="evidence" value="ECO:0007669"/>
    <property type="project" value="InterPro"/>
</dbReference>
<accession>A0A9X2L855</accession>
<keyword evidence="4" id="KW-0378">Hydrolase</keyword>
<keyword evidence="4" id="KW-0347">Helicase</keyword>
<keyword evidence="4" id="KW-0067">ATP-binding</keyword>
<evidence type="ECO:0000256" key="1">
    <source>
        <dbReference type="SAM" id="MobiDB-lite"/>
    </source>
</evidence>
<name>A0A9X2L855_9PROT</name>
<dbReference type="InterPro" id="IPR013670">
    <property type="entry name" value="EcoEI_R_C_dom"/>
</dbReference>
<protein>
    <submittedName>
        <fullName evidence="4">DEAD/DEAH box helicase family protein</fullName>
    </submittedName>
</protein>
<feature type="domain" description="Helicase C-terminal" evidence="3">
    <location>
        <begin position="425"/>
        <end position="593"/>
    </location>
</feature>
<dbReference type="Pfam" id="PF08463">
    <property type="entry name" value="EcoEI_R_C"/>
    <property type="match status" value="1"/>
</dbReference>
<dbReference type="AlphaFoldDB" id="A0A9X2L855"/>
<sequence>MSHADETEAETRRERIDPALRAAGWDEAPARVRCETIAKGRLQSCGRRGRPTVADYVLEVCGKYLAVVEAKRAGLSHREGLQQAKDDAGKLGARFAYSTNGRAWYEMDLETGQGRDVEAPPTPDGLWDRAFPPRTQSAQQTDWRGRFGVIPFAEDGGKWEPRYYQYRAIDAVLERIARGEKRILLTLATGTGKTGIAVQIAWKLFQARWTRDGEGGRRPRILFLADRNTLADQAINAFSAFPQDAVVRIEPKEIKKEGKVPKNASLFFTIFQTFMTKPPKDDDEDGADTDEPDFRFGEYPPDFFDFIVVDECHRGGARDESSWRGILEHFAPAVQLGLTATPLREDNRDTYKYFGEPAYVYSLKEGIEDGYLSPFKVRQIASSHDNWVWDGDGKVLSGQEPELGQVFEERNFNRTIEMPARERSRVRQWLHAVDQSEKAIVFGATQRHAALLRDLINEEAGSTNPNYCVRVTADDGARGEELLRTFQDNAKTIPTVLTTSQKLSTGVDARNVRHIVLLRSVTNMVEFKQIIGRGTRTFDGKDHFTIWDFVKASELFEDPEWDGEPEEKIKGAGGGKPEGEDAEDQPDEETESEEERDGPSEPLVVELPSGKAHAIKYIGTTRYWLKGESVSAGDYIKHLFGDLGKLAPDEDALRNAWRNPDRRETFLEALADQGYARDDLETLRSLVQKPGSDLFDVLAYIRFDLDPKARAERADAVREGGLSGFSEEMRVFLEGVLTSYVREGISELRTGALAPALQNRYGGMGEARAKLGDVRAIRDAFIAMQSSLYDA</sequence>
<dbReference type="InterPro" id="IPR006935">
    <property type="entry name" value="Helicase/UvrB_N"/>
</dbReference>
<dbReference type="GO" id="GO:0003677">
    <property type="term" value="F:DNA binding"/>
    <property type="evidence" value="ECO:0007669"/>
    <property type="project" value="InterPro"/>
</dbReference>
<proteinExistence type="predicted"/>
<dbReference type="Gene3D" id="3.90.1570.30">
    <property type="match status" value="1"/>
</dbReference>
<keyword evidence="4" id="KW-0547">Nucleotide-binding</keyword>
<dbReference type="PROSITE" id="PS51192">
    <property type="entry name" value="HELICASE_ATP_BIND_1"/>
    <property type="match status" value="1"/>
</dbReference>
<dbReference type="GO" id="GO:0005829">
    <property type="term" value="C:cytosol"/>
    <property type="evidence" value="ECO:0007669"/>
    <property type="project" value="TreeGrafter"/>
</dbReference>
<dbReference type="SMART" id="SM00487">
    <property type="entry name" value="DEXDc"/>
    <property type="match status" value="1"/>
</dbReference>
<keyword evidence="5" id="KW-1185">Reference proteome</keyword>
<dbReference type="PANTHER" id="PTHR47396:SF1">
    <property type="entry name" value="ATP-DEPENDENT HELICASE IRC3-RELATED"/>
    <property type="match status" value="1"/>
</dbReference>
<gene>
    <name evidence="4" type="ORF">NOG11_05640</name>
</gene>
<dbReference type="InterPro" id="IPR014001">
    <property type="entry name" value="Helicase_ATP-bd"/>
</dbReference>
<feature type="region of interest" description="Disordered" evidence="1">
    <location>
        <begin position="558"/>
        <end position="605"/>
    </location>
</feature>
<dbReference type="InterPro" id="IPR050742">
    <property type="entry name" value="Helicase_Restrict-Modif_Enz"/>
</dbReference>
<dbReference type="Proteomes" id="UP001142610">
    <property type="component" value="Unassembled WGS sequence"/>
</dbReference>
<dbReference type="Gene3D" id="3.40.50.300">
    <property type="entry name" value="P-loop containing nucleotide triphosphate hydrolases"/>
    <property type="match status" value="2"/>
</dbReference>
<dbReference type="EMBL" id="JANIBC010000002">
    <property type="protein sequence ID" value="MCQ8184868.1"/>
    <property type="molecule type" value="Genomic_DNA"/>
</dbReference>
<evidence type="ECO:0000259" key="2">
    <source>
        <dbReference type="PROSITE" id="PS51192"/>
    </source>
</evidence>
<comment type="caution">
    <text evidence="4">The sequence shown here is derived from an EMBL/GenBank/DDBJ whole genome shotgun (WGS) entry which is preliminary data.</text>
</comment>
<dbReference type="InterPro" id="IPR001650">
    <property type="entry name" value="Helicase_C-like"/>
</dbReference>
<dbReference type="RefSeq" id="WP_256618718.1">
    <property type="nucleotide sequence ID" value="NZ_JANIBC010000002.1"/>
</dbReference>
<feature type="compositionally biased region" description="Acidic residues" evidence="1">
    <location>
        <begin position="580"/>
        <end position="596"/>
    </location>
</feature>
<dbReference type="GO" id="GO:0006304">
    <property type="term" value="P:DNA modification"/>
    <property type="evidence" value="ECO:0007669"/>
    <property type="project" value="InterPro"/>
</dbReference>
<dbReference type="NCBIfam" id="NF046051">
    <property type="entry name" value="restrict_EcoAI"/>
    <property type="match status" value="1"/>
</dbReference>
<evidence type="ECO:0000313" key="5">
    <source>
        <dbReference type="Proteomes" id="UP001142610"/>
    </source>
</evidence>
<evidence type="ECO:0000259" key="3">
    <source>
        <dbReference type="PROSITE" id="PS51194"/>
    </source>
</evidence>
<reference evidence="4" key="1">
    <citation type="submission" date="2022-07" db="EMBL/GenBank/DDBJ databases">
        <title>Parvularcula maris sp. nov., an algicidal bacterium isolated from seawater.</title>
        <authorList>
            <person name="Li F."/>
        </authorList>
    </citation>
    <scope>NUCLEOTIDE SEQUENCE</scope>
    <source>
        <strain evidence="4">BGMRC 0090</strain>
    </source>
</reference>
<dbReference type="GO" id="GO:0004386">
    <property type="term" value="F:helicase activity"/>
    <property type="evidence" value="ECO:0007669"/>
    <property type="project" value="UniProtKB-KW"/>
</dbReference>
<dbReference type="CDD" id="cd18032">
    <property type="entry name" value="DEXHc_RE_I_III_res"/>
    <property type="match status" value="1"/>
</dbReference>
<dbReference type="Pfam" id="PF00271">
    <property type="entry name" value="Helicase_C"/>
    <property type="match status" value="1"/>
</dbReference>
<dbReference type="PANTHER" id="PTHR47396">
    <property type="entry name" value="TYPE I RESTRICTION ENZYME ECOKI R PROTEIN"/>
    <property type="match status" value="1"/>
</dbReference>
<dbReference type="InterPro" id="IPR027417">
    <property type="entry name" value="P-loop_NTPase"/>
</dbReference>